<proteinExistence type="predicted"/>
<name>A0ABN9QLY0_9DINO</name>
<keyword evidence="3" id="KW-1185">Reference proteome</keyword>
<reference evidence="2" key="1">
    <citation type="submission" date="2023-10" db="EMBL/GenBank/DDBJ databases">
        <authorList>
            <person name="Chen Y."/>
            <person name="Shah S."/>
            <person name="Dougan E. K."/>
            <person name="Thang M."/>
            <person name="Chan C."/>
        </authorList>
    </citation>
    <scope>NUCLEOTIDE SEQUENCE [LARGE SCALE GENOMIC DNA]</scope>
</reference>
<sequence>MANLVAGGVKSLGEMIAGDESATEQVAQAWGCMDTLNPYSRLEKPTRFESDPPGCYRLRDMPLRDIDNVVKVKHVVDWIKIGTECQELPDTSAVDMVDIMRRGDYASLPSPFKPKKDTGELAFTMQIYVLPTDPDGVQSVLKYIKFDDSIRVDLVKDVFIVGTPLTIHWGRTSDTKKVRKLFHFMMDRLGGVQYRYFAQPSVKKAAEAGTYDRIARTAGYAFIRDHGPRSNAQNQFVEWTDDQIHLESSPIFGWTPGDVKDQAAKRTRGVERVPFALGADLIESLRNYANGTVGARTLMSWCHTLRQFHPTILNNIIAPALRTHDVHSIMWIGKTRVGKSSASKTTCFAISAYQIDKHGRSDLKPSVVTSKRIDFFRLEPGSLFKPAIADDTVMSKWGTDDVKAFHDPAEEDALLWARWGGAQFMMNQARQSCVNAYDKDFEARVQPVRPGAEAISFDDFVRIIQANFPRDARGSFEMADAEAYLARSHVVLLSDKRIYFRLASTDKESVPFFAWPNPAQPDLFVPESRDTMKKYKKDQTYKPPNFEIDFKWGQAFMRRLARGEAVQPAVTVRGPTLFDAQAPDRFFYPPMGEGAEAPTRAAPPPLMGESTDAPPRAALPRGGCPVDSQDKVDRDREMAKYLGGLARAHDRESIDLLSPPKKAAKSFNKLFASCPRDIDLDGASSEDSPSARRARAVFDAADADEEAAAALGIMSEQAEAEAGMPAPARPGAASDSGNLRPVKLEPGVFAKLAPSGGPPLIIDDSDEEAPHGTGDGLFGAGFKNCCMVDALNALGFNVPYTQDGPFSINDAEAMIAGDGCVIARASIRGACAVPTGRYIATYGSAPGVTGHAVAVLVFLGGFIVFDGDVRACHTGHVSWHIMPEGVRAEECNWWQVRGA</sequence>
<gene>
    <name evidence="2" type="ORF">PCOR1329_LOCUS12325</name>
</gene>
<evidence type="ECO:0000256" key="1">
    <source>
        <dbReference type="SAM" id="MobiDB-lite"/>
    </source>
</evidence>
<evidence type="ECO:0000313" key="3">
    <source>
        <dbReference type="Proteomes" id="UP001189429"/>
    </source>
</evidence>
<feature type="region of interest" description="Disordered" evidence="1">
    <location>
        <begin position="718"/>
        <end position="739"/>
    </location>
</feature>
<organism evidence="2 3">
    <name type="scientific">Prorocentrum cordatum</name>
    <dbReference type="NCBI Taxonomy" id="2364126"/>
    <lineage>
        <taxon>Eukaryota</taxon>
        <taxon>Sar</taxon>
        <taxon>Alveolata</taxon>
        <taxon>Dinophyceae</taxon>
        <taxon>Prorocentrales</taxon>
        <taxon>Prorocentraceae</taxon>
        <taxon>Prorocentrum</taxon>
    </lineage>
</organism>
<dbReference type="Proteomes" id="UP001189429">
    <property type="component" value="Unassembled WGS sequence"/>
</dbReference>
<feature type="compositionally biased region" description="Low complexity" evidence="1">
    <location>
        <begin position="720"/>
        <end position="733"/>
    </location>
</feature>
<evidence type="ECO:0000313" key="2">
    <source>
        <dbReference type="EMBL" id="CAK0805918.1"/>
    </source>
</evidence>
<comment type="caution">
    <text evidence="2">The sequence shown here is derived from an EMBL/GenBank/DDBJ whole genome shotgun (WGS) entry which is preliminary data.</text>
</comment>
<protein>
    <submittedName>
        <fullName evidence="2">Uncharacterized protein</fullName>
    </submittedName>
</protein>
<feature type="region of interest" description="Disordered" evidence="1">
    <location>
        <begin position="592"/>
        <end position="633"/>
    </location>
</feature>
<accession>A0ABN9QLY0</accession>
<dbReference type="EMBL" id="CAUYUJ010003592">
    <property type="protein sequence ID" value="CAK0805918.1"/>
    <property type="molecule type" value="Genomic_DNA"/>
</dbReference>